<protein>
    <submittedName>
        <fullName evidence="1">Uncharacterized protein</fullName>
    </submittedName>
</protein>
<accession>C4J7J2</accession>
<proteinExistence type="evidence at transcript level"/>
<dbReference type="AlphaFoldDB" id="C4J7J2"/>
<evidence type="ECO:0000313" key="1">
    <source>
        <dbReference type="EMBL" id="ACR37142.1"/>
    </source>
</evidence>
<organism evidence="1">
    <name type="scientific">Zea mays</name>
    <name type="common">Maize</name>
    <dbReference type="NCBI Taxonomy" id="4577"/>
    <lineage>
        <taxon>Eukaryota</taxon>
        <taxon>Viridiplantae</taxon>
        <taxon>Streptophyta</taxon>
        <taxon>Embryophyta</taxon>
        <taxon>Tracheophyta</taxon>
        <taxon>Spermatophyta</taxon>
        <taxon>Magnoliopsida</taxon>
        <taxon>Liliopsida</taxon>
        <taxon>Poales</taxon>
        <taxon>Poaceae</taxon>
        <taxon>PACMAD clade</taxon>
        <taxon>Panicoideae</taxon>
        <taxon>Andropogonodae</taxon>
        <taxon>Andropogoneae</taxon>
        <taxon>Tripsacinae</taxon>
        <taxon>Zea</taxon>
    </lineage>
</organism>
<dbReference type="EMBL" id="BT086789">
    <property type="protein sequence ID" value="ACR37142.1"/>
    <property type="molecule type" value="mRNA"/>
</dbReference>
<name>C4J7J2_MAIZE</name>
<sequence length="32" mass="3770">MNSTLVLFTRTWHLLLRHACTFYLLSGPKVHL</sequence>
<reference evidence="1" key="1">
    <citation type="journal article" date="2009" name="PLoS Genet.">
        <title>Sequencing, mapping, and analysis of 27,455 maize full-length cDNAs.</title>
        <authorList>
            <person name="Soderlund C."/>
            <person name="Descour A."/>
            <person name="Kudrna D."/>
            <person name="Bomhoff M."/>
            <person name="Boyd L."/>
            <person name="Currie J."/>
            <person name="Angelova A."/>
            <person name="Collura K."/>
            <person name="Wissotski M."/>
            <person name="Ashley E."/>
            <person name="Morrow D."/>
            <person name="Fernandes J."/>
            <person name="Walbot V."/>
            <person name="Yu Y."/>
        </authorList>
    </citation>
    <scope>NUCLEOTIDE SEQUENCE</scope>
    <source>
        <strain evidence="1">B73</strain>
    </source>
</reference>